<evidence type="ECO:0000313" key="1">
    <source>
        <dbReference type="EMBL" id="WEG36044.1"/>
    </source>
</evidence>
<dbReference type="EMBL" id="CP118868">
    <property type="protein sequence ID" value="WEG36044.1"/>
    <property type="molecule type" value="Genomic_DNA"/>
</dbReference>
<sequence>MNFFKNIFRKKNQLKDSIENNKNKGMELIDLVFSLYDYRINRENLINPKLFKNIRVKGKSIEHKIDIYIEFVQMNNLEKTVIKIIDNKIVKAEDVWQFDNLLKDLGYFPKGVLYYNDKIDEEALNIANDKQIQTIFFDIMKETRINVSKSIDEVLPDENVIGDPFWTLMQIDERTKKNTGNYFIIENSLPLFTSKKLADACCKQQKDYAVFGISQRHLVVLISLAERGFFPYKLGLIRPSKQISSIIDCNVKMYSVDYNVIRELYVR</sequence>
<reference evidence="1 2" key="1">
    <citation type="submission" date="2023-02" db="EMBL/GenBank/DDBJ databases">
        <title>Novel Oscillospiraceae bacterial genomes.</title>
        <authorList>
            <person name="Srinivasan S."/>
            <person name="Austin M.N."/>
            <person name="Fiedler T.L."/>
            <person name="Strenk S.M."/>
            <person name="Agnew K.J."/>
            <person name="Nagana Gowda G.A."/>
            <person name="Raftery D."/>
            <person name="Beamer M.A."/>
            <person name="Achilles S.L."/>
            <person name="Wiesenfeld H.C."/>
            <person name="Fredricks D.N."/>
            <person name="Hillier S.L."/>
        </authorList>
    </citation>
    <scope>NUCLEOTIDE SEQUENCE [LARGE SCALE GENOMIC DNA]</scope>
    <source>
        <strain evidence="1 2">CHIC02 1186E3-8</strain>
    </source>
</reference>
<dbReference type="Proteomes" id="UP001220478">
    <property type="component" value="Chromosome"/>
</dbReference>
<organism evidence="1 2">
    <name type="scientific">Amygdalobacter indicium</name>
    <dbReference type="NCBI Taxonomy" id="3029272"/>
    <lineage>
        <taxon>Bacteria</taxon>
        <taxon>Bacillati</taxon>
        <taxon>Bacillota</taxon>
        <taxon>Clostridia</taxon>
        <taxon>Eubacteriales</taxon>
        <taxon>Oscillospiraceae</taxon>
        <taxon>Amygdalobacter</taxon>
    </lineage>
</organism>
<protein>
    <submittedName>
        <fullName evidence="1">Uncharacterized protein</fullName>
    </submittedName>
</protein>
<dbReference type="RefSeq" id="WP_315572055.1">
    <property type="nucleotide sequence ID" value="NZ_CP118868.1"/>
</dbReference>
<evidence type="ECO:0000313" key="2">
    <source>
        <dbReference type="Proteomes" id="UP001220478"/>
    </source>
</evidence>
<name>A0ABY8C707_9FIRM</name>
<accession>A0ABY8C707</accession>
<proteinExistence type="predicted"/>
<keyword evidence="2" id="KW-1185">Reference proteome</keyword>
<gene>
    <name evidence="1" type="ORF">PYS61_02420</name>
</gene>